<evidence type="ECO:0000313" key="2">
    <source>
        <dbReference type="Proteomes" id="UP000230531"/>
    </source>
</evidence>
<dbReference type="AlphaFoldDB" id="A0A2K8K475"/>
<dbReference type="Proteomes" id="UP000230531">
    <property type="component" value="Chromosome"/>
</dbReference>
<name>A0A2K8K475_CARRU</name>
<sequence length="139" mass="16947">MNKFYNKFKNIKKIINNNYIIISYNLNNVKKTLLNLILKKTHFRITYLNSKELYFFNLSEYNNLYFLFIKNDTLLIKNILINILNFLEKKPIFLFSNNCFIKKIPIKEFSNLSKENLISEFINFLKLKFFRLIKLLKQI</sequence>
<reference evidence="1 2" key="1">
    <citation type="submission" date="2017-11" db="EMBL/GenBank/DDBJ databases">
        <title>The genome sequence of Candidatus Carsonella ruddii from the psyllid Bactericera trigonica.</title>
        <authorList>
            <person name="Katsir L."/>
            <person name="Zhepu R."/>
            <person name="Piasezky A."/>
            <person name="Jong J."/>
            <person name="Sela N."/>
            <person name="Freilich S."/>
            <person name="Bahar O."/>
        </authorList>
    </citation>
    <scope>NUCLEOTIDE SEQUENCE [LARGE SCALE GENOMIC DNA]</scope>
    <source>
        <strain evidence="1 2">BT</strain>
    </source>
</reference>
<organism evidence="1 2">
    <name type="scientific">Carsonella ruddii</name>
    <dbReference type="NCBI Taxonomy" id="114186"/>
    <lineage>
        <taxon>Bacteria</taxon>
        <taxon>Pseudomonadati</taxon>
        <taxon>Pseudomonadota</taxon>
        <taxon>Gammaproteobacteria</taxon>
        <taxon>Oceanospirillales</taxon>
        <taxon>Halomonadaceae</taxon>
        <taxon>Zymobacter group</taxon>
        <taxon>Candidatus Carsonella</taxon>
    </lineage>
</organism>
<protein>
    <recommendedName>
        <fullName evidence="3">Ribosomal protein L10</fullName>
    </recommendedName>
</protein>
<gene>
    <name evidence="1" type="ORF">CUN91_00375</name>
</gene>
<proteinExistence type="predicted"/>
<dbReference type="OrthoDB" id="10017235at2"/>
<evidence type="ECO:0008006" key="3">
    <source>
        <dbReference type="Google" id="ProtNLM"/>
    </source>
</evidence>
<accession>A0A2K8K475</accession>
<dbReference type="RefSeq" id="WP_157801481.1">
    <property type="nucleotide sequence ID" value="NZ_CP024798.1"/>
</dbReference>
<dbReference type="EMBL" id="CP024798">
    <property type="protein sequence ID" value="ATX33412.1"/>
    <property type="molecule type" value="Genomic_DNA"/>
</dbReference>
<evidence type="ECO:0000313" key="1">
    <source>
        <dbReference type="EMBL" id="ATX33412.1"/>
    </source>
</evidence>